<accession>A0A6A6PR43</accession>
<dbReference type="SMART" id="SM00388">
    <property type="entry name" value="HisKA"/>
    <property type="match status" value="1"/>
</dbReference>
<proteinExistence type="predicted"/>
<dbReference type="PROSITE" id="PS50109">
    <property type="entry name" value="HIS_KIN"/>
    <property type="match status" value="1"/>
</dbReference>
<dbReference type="Gene3D" id="3.30.450.20">
    <property type="entry name" value="PAS domain"/>
    <property type="match status" value="2"/>
</dbReference>
<dbReference type="GO" id="GO:1900745">
    <property type="term" value="P:positive regulation of p38MAPK cascade"/>
    <property type="evidence" value="ECO:0007669"/>
    <property type="project" value="UniProtKB-ARBA"/>
</dbReference>
<protein>
    <recommendedName>
        <fullName evidence="3">histidine kinase</fullName>
        <ecNumber evidence="3">2.7.13.3</ecNumber>
    </recommendedName>
</protein>
<dbReference type="CDD" id="cd00082">
    <property type="entry name" value="HisKA"/>
    <property type="match status" value="1"/>
</dbReference>
<evidence type="ECO:0000256" key="3">
    <source>
        <dbReference type="ARBA" id="ARBA00012438"/>
    </source>
</evidence>
<evidence type="ECO:0000256" key="11">
    <source>
        <dbReference type="ARBA" id="ARBA00054109"/>
    </source>
</evidence>
<evidence type="ECO:0000256" key="7">
    <source>
        <dbReference type="ARBA" id="ARBA00022741"/>
    </source>
</evidence>
<evidence type="ECO:0000313" key="19">
    <source>
        <dbReference type="EMBL" id="KAF2482598.1"/>
    </source>
</evidence>
<reference evidence="19" key="1">
    <citation type="journal article" date="2020" name="Stud. Mycol.">
        <title>101 Dothideomycetes genomes: a test case for predicting lifestyles and emergence of pathogens.</title>
        <authorList>
            <person name="Haridas S."/>
            <person name="Albert R."/>
            <person name="Binder M."/>
            <person name="Bloem J."/>
            <person name="Labutti K."/>
            <person name="Salamov A."/>
            <person name="Andreopoulos B."/>
            <person name="Baker S."/>
            <person name="Barry K."/>
            <person name="Bills G."/>
            <person name="Bluhm B."/>
            <person name="Cannon C."/>
            <person name="Castanera R."/>
            <person name="Culley D."/>
            <person name="Daum C."/>
            <person name="Ezra D."/>
            <person name="Gonzalez J."/>
            <person name="Henrissat B."/>
            <person name="Kuo A."/>
            <person name="Liang C."/>
            <person name="Lipzen A."/>
            <person name="Lutzoni F."/>
            <person name="Magnuson J."/>
            <person name="Mondo S."/>
            <person name="Nolan M."/>
            <person name="Ohm R."/>
            <person name="Pangilinan J."/>
            <person name="Park H.-J."/>
            <person name="Ramirez L."/>
            <person name="Alfaro M."/>
            <person name="Sun H."/>
            <person name="Tritt A."/>
            <person name="Yoshinaga Y."/>
            <person name="Zwiers L.-H."/>
            <person name="Turgeon B."/>
            <person name="Goodwin S."/>
            <person name="Spatafora J."/>
            <person name="Crous P."/>
            <person name="Grigoriev I."/>
        </authorList>
    </citation>
    <scope>NUCLEOTIDE SEQUENCE</scope>
    <source>
        <strain evidence="19">CBS 113389</strain>
    </source>
</reference>
<dbReference type="Pfam" id="PF02518">
    <property type="entry name" value="HATPase_c"/>
    <property type="match status" value="1"/>
</dbReference>
<dbReference type="InterPro" id="IPR004358">
    <property type="entry name" value="Sig_transdc_His_kin-like_C"/>
</dbReference>
<feature type="compositionally biased region" description="Polar residues" evidence="14">
    <location>
        <begin position="1024"/>
        <end position="1034"/>
    </location>
</feature>
<name>A0A6A6PR43_9PEZI</name>
<evidence type="ECO:0000256" key="9">
    <source>
        <dbReference type="ARBA" id="ARBA00022840"/>
    </source>
</evidence>
<evidence type="ECO:0000259" key="16">
    <source>
        <dbReference type="PROSITE" id="PS50110"/>
    </source>
</evidence>
<dbReference type="SUPFAM" id="SSF55785">
    <property type="entry name" value="PYP-like sensor domain (PAS domain)"/>
    <property type="match status" value="2"/>
</dbReference>
<dbReference type="InterPro" id="IPR001610">
    <property type="entry name" value="PAC"/>
</dbReference>
<dbReference type="SMART" id="SM00091">
    <property type="entry name" value="PAS"/>
    <property type="match status" value="2"/>
</dbReference>
<dbReference type="InterPro" id="IPR013655">
    <property type="entry name" value="PAS_fold_3"/>
</dbReference>
<feature type="domain" description="Histidine kinase" evidence="15">
    <location>
        <begin position="775"/>
        <end position="999"/>
    </location>
</feature>
<keyword evidence="13" id="KW-0175">Coiled coil</keyword>
<feature type="domain" description="PAC" evidence="18">
    <location>
        <begin position="547"/>
        <end position="599"/>
    </location>
</feature>
<feature type="compositionally biased region" description="Low complexity" evidence="14">
    <location>
        <begin position="253"/>
        <end position="303"/>
    </location>
</feature>
<dbReference type="SMART" id="SM00086">
    <property type="entry name" value="PAC"/>
    <property type="match status" value="2"/>
</dbReference>
<evidence type="ECO:0000256" key="1">
    <source>
        <dbReference type="ARBA" id="ARBA00000085"/>
    </source>
</evidence>
<feature type="domain" description="PAC" evidence="18">
    <location>
        <begin position="419"/>
        <end position="472"/>
    </location>
</feature>
<evidence type="ECO:0000256" key="4">
    <source>
        <dbReference type="ARBA" id="ARBA00022490"/>
    </source>
</evidence>
<comment type="function">
    <text evidence="11">Involved in the control of the SAPK-dependent transcriptional response to peroxide stress. Regulates sty1 activity.</text>
</comment>
<dbReference type="EC" id="2.7.13.3" evidence="3"/>
<keyword evidence="10" id="KW-0902">Two-component regulatory system</keyword>
<keyword evidence="5 12" id="KW-0597">Phosphoprotein</keyword>
<dbReference type="GO" id="GO:0005524">
    <property type="term" value="F:ATP binding"/>
    <property type="evidence" value="ECO:0007669"/>
    <property type="project" value="UniProtKB-KW"/>
</dbReference>
<gene>
    <name evidence="19" type="ORF">BDY17DRAFT_252270</name>
</gene>
<dbReference type="PROSITE" id="PS50110">
    <property type="entry name" value="RESPONSE_REGULATORY"/>
    <property type="match status" value="1"/>
</dbReference>
<keyword evidence="8 19" id="KW-0418">Kinase</keyword>
<feature type="compositionally biased region" description="Low complexity" evidence="14">
    <location>
        <begin position="168"/>
        <end position="181"/>
    </location>
</feature>
<dbReference type="InterPro" id="IPR000700">
    <property type="entry name" value="PAS-assoc_C"/>
</dbReference>
<dbReference type="InterPro" id="IPR036097">
    <property type="entry name" value="HisK_dim/P_sf"/>
</dbReference>
<dbReference type="CDD" id="cd17546">
    <property type="entry name" value="REC_hyHK_CKI1_RcsC-like"/>
    <property type="match status" value="1"/>
</dbReference>
<dbReference type="InterPro" id="IPR036890">
    <property type="entry name" value="HATPase_C_sf"/>
</dbReference>
<dbReference type="NCBIfam" id="TIGR00229">
    <property type="entry name" value="sensory_box"/>
    <property type="match status" value="1"/>
</dbReference>
<evidence type="ECO:0000256" key="13">
    <source>
        <dbReference type="SAM" id="Coils"/>
    </source>
</evidence>
<feature type="region of interest" description="Disordered" evidence="14">
    <location>
        <begin position="160"/>
        <end position="187"/>
    </location>
</feature>
<dbReference type="GO" id="GO:0009365">
    <property type="term" value="C:protein histidine kinase complex"/>
    <property type="evidence" value="ECO:0007669"/>
    <property type="project" value="UniProtKB-ARBA"/>
</dbReference>
<feature type="coiled-coil region" evidence="13">
    <location>
        <begin position="587"/>
        <end position="614"/>
    </location>
</feature>
<dbReference type="InterPro" id="IPR005467">
    <property type="entry name" value="His_kinase_dom"/>
</dbReference>
<dbReference type="FunFam" id="3.30.450.20:FF:000099">
    <property type="entry name" value="Sensory box sensor histidine kinase"/>
    <property type="match status" value="1"/>
</dbReference>
<dbReference type="InterPro" id="IPR011006">
    <property type="entry name" value="CheY-like_superfamily"/>
</dbReference>
<evidence type="ECO:0000259" key="18">
    <source>
        <dbReference type="PROSITE" id="PS50113"/>
    </source>
</evidence>
<dbReference type="GO" id="GO:0000155">
    <property type="term" value="F:phosphorelay sensor kinase activity"/>
    <property type="evidence" value="ECO:0007669"/>
    <property type="project" value="InterPro"/>
</dbReference>
<dbReference type="CDD" id="cd16922">
    <property type="entry name" value="HATPase_EvgS-ArcB-TorS-like"/>
    <property type="match status" value="1"/>
</dbReference>
<keyword evidence="4" id="KW-0963">Cytoplasm</keyword>
<dbReference type="Pfam" id="PF00512">
    <property type="entry name" value="HisKA"/>
    <property type="match status" value="1"/>
</dbReference>
<evidence type="ECO:0000256" key="2">
    <source>
        <dbReference type="ARBA" id="ARBA00004496"/>
    </source>
</evidence>
<dbReference type="Proteomes" id="UP000799767">
    <property type="component" value="Unassembled WGS sequence"/>
</dbReference>
<dbReference type="SUPFAM" id="SSF47384">
    <property type="entry name" value="Homodimeric domain of signal transducing histidine kinase"/>
    <property type="match status" value="1"/>
</dbReference>
<organism evidence="19 20">
    <name type="scientific">Neohortaea acidophila</name>
    <dbReference type="NCBI Taxonomy" id="245834"/>
    <lineage>
        <taxon>Eukaryota</taxon>
        <taxon>Fungi</taxon>
        <taxon>Dikarya</taxon>
        <taxon>Ascomycota</taxon>
        <taxon>Pezizomycotina</taxon>
        <taxon>Dothideomycetes</taxon>
        <taxon>Dothideomycetidae</taxon>
        <taxon>Mycosphaerellales</taxon>
        <taxon>Teratosphaeriaceae</taxon>
        <taxon>Neohortaea</taxon>
    </lineage>
</organism>
<dbReference type="FunFam" id="3.30.565.10:FF:000010">
    <property type="entry name" value="Sensor histidine kinase RcsC"/>
    <property type="match status" value="1"/>
</dbReference>
<keyword evidence="9" id="KW-0067">ATP-binding</keyword>
<dbReference type="SUPFAM" id="SSF52172">
    <property type="entry name" value="CheY-like"/>
    <property type="match status" value="1"/>
</dbReference>
<evidence type="ECO:0000256" key="12">
    <source>
        <dbReference type="PROSITE-ProRule" id="PRU00169"/>
    </source>
</evidence>
<dbReference type="PANTHER" id="PTHR45339">
    <property type="entry name" value="HYBRID SIGNAL TRANSDUCTION HISTIDINE KINASE J"/>
    <property type="match status" value="1"/>
</dbReference>
<dbReference type="SMART" id="SM00448">
    <property type="entry name" value="REC"/>
    <property type="match status" value="1"/>
</dbReference>
<evidence type="ECO:0000313" key="20">
    <source>
        <dbReference type="Proteomes" id="UP000799767"/>
    </source>
</evidence>
<dbReference type="InterPro" id="IPR003661">
    <property type="entry name" value="HisK_dim/P_dom"/>
</dbReference>
<sequence>MSFDRTNDQDYFGSENGTSDVPATPTGRVRRRASLSIRIPPTGASADTAFTALQYLPMPVLVLSSAKQILLANDAMARMLGIEPSAHDGDDEEDADGEDEASLCRTKTVTETLHGATLSQLGLDLLQGGNPVFVAWENFLDTVVNDAAKAQSATTQLNTFHNRAFGKSRSSSTNSHGRSPSLGSKSSKTEVYDAVVEVMFSTDRNPATGFPIASRLDAGNHAQAQMIVSVWATEDSQYFTLTFTASSGQSTASSEVSKSTTRTVSRHSTSLPSGLSSASSSASSGQPRSHHTTATNNSVTSNALVTSPRSIDFPPRGPPGKPSASSPSIFSKTNRLKDAILNTMNIPAYAMWKDESFGVPNKAAIRLLYPWIEDGAYDSSEQAQDFLSKFVIYNESFTARIPVEDFPIMRLMREQKGFDGYRIGMYSVKDGSRLLFDSTGQPITDEKGEFLGGLVMFKDVTTFARAIDKKQRENDNMFENICNSCPVMIWRNTPEGVVNYLSDRWLSYTGTTAEENMGDGWVARIHPDDMAFTAPAYAHTLATGEEYKVEYRVRRYDGEWRWMLARAVPMRDEDGVITQFIGSCTDIDDLVRTREEAKQTRAQLKQVVQHARITLWAIDRDWRLVIYEGRPMTTNQRLSYDPESSEYLALKDLYLGKHLFDILKLQGRTSEMDKLAGPIEDILSGRKEEQTFDQHIDSNGRWFKTRLFPILRRERKGGHEGNAFVDGVVGMSIDVTELKKKEVEVEQRNIENSRLLAQSVAAREASKMKSQFLANMSHEIRTPIAGVIGMSDLLLDDETAQLTKEQRDCAENIQRSANGLLTVINDILDFSKVESGRLDIEEVQFDLNVVVRDVNKMLGFAAERKGLKYIDDIDELKSWKVMGDPGRLRQVITNLLTNSIKFTSEGSVTMRVKVRKETTEFLEVQFTVEDTGIGIEEDVRKKLFKPFSQADSSTARRFGGTGLGLTISKNLVELMHGQISLESKLGVGTKANFWIPFHKAEFASSNSPVVGLESIPDRLQSELSISRPGSDQSGPPTPTHALKPAGHQRGTSVGSGGAAPVAVESAQDLLSVAERKNVNVLVVEDNAVNQQIALKTIKKLGFPAKAVWNGKEALDYLHNPSAEQPLPDVILMDVQMPIMDGYRATYTIRNSFPKLPEVSNTPIVAMTASAIQGDREKCEMAGMDDYLAKPVKKSQLENMLVKWAIEGRKKRAELAKNPTLASPGRRPSGALTAASFLSDGSSSQQTSQDHLSAELDRLEFTQRAALERSSENANDQAIKHQQQEEKAITLRNDVLMESGEDPKKWLGRHWSDDSFHQHGVGDGSNALTTENMQRFAQHDRMARLQREHTREMEEDNSSVEVTIGESLTRTVTSLPASGSPPPPRR</sequence>
<comment type="subcellular location">
    <subcellularLocation>
        <location evidence="2">Cytoplasm</location>
    </subcellularLocation>
</comment>
<dbReference type="PROSITE" id="PS50113">
    <property type="entry name" value="PAC"/>
    <property type="match status" value="2"/>
</dbReference>
<evidence type="ECO:0000256" key="10">
    <source>
        <dbReference type="ARBA" id="ARBA00023012"/>
    </source>
</evidence>
<dbReference type="PRINTS" id="PR00344">
    <property type="entry name" value="BCTRLSENSOR"/>
</dbReference>
<dbReference type="GO" id="GO:0005737">
    <property type="term" value="C:cytoplasm"/>
    <property type="evidence" value="ECO:0007669"/>
    <property type="project" value="UniProtKB-SubCell"/>
</dbReference>
<dbReference type="FunFam" id="1.10.287.130:FF:000002">
    <property type="entry name" value="Two-component osmosensing histidine kinase"/>
    <property type="match status" value="1"/>
</dbReference>
<dbReference type="SMART" id="SM00387">
    <property type="entry name" value="HATPase_c"/>
    <property type="match status" value="1"/>
</dbReference>
<dbReference type="InterPro" id="IPR000014">
    <property type="entry name" value="PAS"/>
</dbReference>
<dbReference type="Pfam" id="PF00072">
    <property type="entry name" value="Response_reg"/>
    <property type="match status" value="1"/>
</dbReference>
<dbReference type="Gene3D" id="1.10.287.130">
    <property type="match status" value="1"/>
</dbReference>
<dbReference type="PROSITE" id="PS50112">
    <property type="entry name" value="PAS"/>
    <property type="match status" value="1"/>
</dbReference>
<evidence type="ECO:0000256" key="14">
    <source>
        <dbReference type="SAM" id="MobiDB-lite"/>
    </source>
</evidence>
<keyword evidence="7" id="KW-0547">Nucleotide-binding</keyword>
<feature type="region of interest" description="Disordered" evidence="14">
    <location>
        <begin position="250"/>
        <end position="330"/>
    </location>
</feature>
<dbReference type="RefSeq" id="XP_033589168.1">
    <property type="nucleotide sequence ID" value="XM_033731243.1"/>
</dbReference>
<feature type="domain" description="PAS" evidence="17">
    <location>
        <begin position="474"/>
        <end position="544"/>
    </location>
</feature>
<dbReference type="SUPFAM" id="SSF55874">
    <property type="entry name" value="ATPase domain of HSP90 chaperone/DNA topoisomerase II/histidine kinase"/>
    <property type="match status" value="1"/>
</dbReference>
<dbReference type="Pfam" id="PF13188">
    <property type="entry name" value="PAS_8"/>
    <property type="match status" value="1"/>
</dbReference>
<keyword evidence="20" id="KW-1185">Reference proteome</keyword>
<dbReference type="Gene3D" id="3.40.50.2300">
    <property type="match status" value="1"/>
</dbReference>
<feature type="modified residue" description="4-aspartylphosphate" evidence="12">
    <location>
        <position position="1133"/>
    </location>
</feature>
<feature type="domain" description="Response regulatory" evidence="16">
    <location>
        <begin position="1079"/>
        <end position="1204"/>
    </location>
</feature>
<evidence type="ECO:0000256" key="8">
    <source>
        <dbReference type="ARBA" id="ARBA00022777"/>
    </source>
</evidence>
<evidence type="ECO:0000256" key="5">
    <source>
        <dbReference type="ARBA" id="ARBA00022553"/>
    </source>
</evidence>
<dbReference type="PANTHER" id="PTHR45339:SF1">
    <property type="entry name" value="HYBRID SIGNAL TRANSDUCTION HISTIDINE KINASE J"/>
    <property type="match status" value="1"/>
</dbReference>
<dbReference type="CDD" id="cd00130">
    <property type="entry name" value="PAS"/>
    <property type="match status" value="1"/>
</dbReference>
<dbReference type="EMBL" id="MU001636">
    <property type="protein sequence ID" value="KAF2482598.1"/>
    <property type="molecule type" value="Genomic_DNA"/>
</dbReference>
<dbReference type="OrthoDB" id="60033at2759"/>
<evidence type="ECO:0000256" key="6">
    <source>
        <dbReference type="ARBA" id="ARBA00022679"/>
    </source>
</evidence>
<feature type="region of interest" description="Disordered" evidence="14">
    <location>
        <begin position="1024"/>
        <end position="1058"/>
    </location>
</feature>
<dbReference type="Pfam" id="PF08447">
    <property type="entry name" value="PAS_3"/>
    <property type="match status" value="1"/>
</dbReference>
<evidence type="ECO:0000259" key="15">
    <source>
        <dbReference type="PROSITE" id="PS50109"/>
    </source>
</evidence>
<dbReference type="GeneID" id="54472245"/>
<evidence type="ECO:0000259" key="17">
    <source>
        <dbReference type="PROSITE" id="PS50112"/>
    </source>
</evidence>
<comment type="catalytic activity">
    <reaction evidence="1">
        <text>ATP + protein L-histidine = ADP + protein N-phospho-L-histidine.</text>
        <dbReference type="EC" id="2.7.13.3"/>
    </reaction>
</comment>
<feature type="region of interest" description="Disordered" evidence="14">
    <location>
        <begin position="1"/>
        <end position="29"/>
    </location>
</feature>
<dbReference type="InterPro" id="IPR003594">
    <property type="entry name" value="HATPase_dom"/>
</dbReference>
<dbReference type="Gene3D" id="3.30.565.10">
    <property type="entry name" value="Histidine kinase-like ATPase, C-terminal domain"/>
    <property type="match status" value="1"/>
</dbReference>
<dbReference type="InterPro" id="IPR001789">
    <property type="entry name" value="Sig_transdc_resp-reg_receiver"/>
</dbReference>
<keyword evidence="6" id="KW-0808">Transferase</keyword>
<dbReference type="InterPro" id="IPR035965">
    <property type="entry name" value="PAS-like_dom_sf"/>
</dbReference>